<dbReference type="KEGG" id="tca:103314366"/>
<dbReference type="GO" id="GO:0042277">
    <property type="term" value="F:peptide binding"/>
    <property type="evidence" value="ECO:0000318"/>
    <property type="project" value="GO_Central"/>
</dbReference>
<reference evidence="3 4" key="1">
    <citation type="journal article" date="2008" name="Nature">
        <title>The genome of the model beetle and pest Tribolium castaneum.</title>
        <authorList>
            <consortium name="Tribolium Genome Sequencing Consortium"/>
            <person name="Richards S."/>
            <person name="Gibbs R.A."/>
            <person name="Weinstock G.M."/>
            <person name="Brown S.J."/>
            <person name="Denell R."/>
            <person name="Beeman R.W."/>
            <person name="Gibbs R."/>
            <person name="Beeman R.W."/>
            <person name="Brown S.J."/>
            <person name="Bucher G."/>
            <person name="Friedrich M."/>
            <person name="Grimmelikhuijzen C.J."/>
            <person name="Klingler M."/>
            <person name="Lorenzen M."/>
            <person name="Richards S."/>
            <person name="Roth S."/>
            <person name="Schroder R."/>
            <person name="Tautz D."/>
            <person name="Zdobnov E.M."/>
            <person name="Muzny D."/>
            <person name="Gibbs R.A."/>
            <person name="Weinstock G.M."/>
            <person name="Attaway T."/>
            <person name="Bell S."/>
            <person name="Buhay C.J."/>
            <person name="Chandrabose M.N."/>
            <person name="Chavez D."/>
            <person name="Clerk-Blankenburg K.P."/>
            <person name="Cree A."/>
            <person name="Dao M."/>
            <person name="Davis C."/>
            <person name="Chacko J."/>
            <person name="Dinh H."/>
            <person name="Dugan-Rocha S."/>
            <person name="Fowler G."/>
            <person name="Garner T.T."/>
            <person name="Garnes J."/>
            <person name="Gnirke A."/>
            <person name="Hawes A."/>
            <person name="Hernandez J."/>
            <person name="Hines S."/>
            <person name="Holder M."/>
            <person name="Hume J."/>
            <person name="Jhangiani S.N."/>
            <person name="Joshi V."/>
            <person name="Khan Z.M."/>
            <person name="Jackson L."/>
            <person name="Kovar C."/>
            <person name="Kowis A."/>
            <person name="Lee S."/>
            <person name="Lewis L.R."/>
            <person name="Margolis J."/>
            <person name="Morgan M."/>
            <person name="Nazareth L.V."/>
            <person name="Nguyen N."/>
            <person name="Okwuonu G."/>
            <person name="Parker D."/>
            <person name="Richards S."/>
            <person name="Ruiz S.J."/>
            <person name="Santibanez J."/>
            <person name="Savard J."/>
            <person name="Scherer S.E."/>
            <person name="Schneider B."/>
            <person name="Sodergren E."/>
            <person name="Tautz D."/>
            <person name="Vattahil S."/>
            <person name="Villasana D."/>
            <person name="White C.S."/>
            <person name="Wright R."/>
            <person name="Park Y."/>
            <person name="Beeman R.W."/>
            <person name="Lord J."/>
            <person name="Oppert B."/>
            <person name="Lorenzen M."/>
            <person name="Brown S."/>
            <person name="Wang L."/>
            <person name="Savard J."/>
            <person name="Tautz D."/>
            <person name="Richards S."/>
            <person name="Weinstock G."/>
            <person name="Gibbs R.A."/>
            <person name="Liu Y."/>
            <person name="Worley K."/>
            <person name="Weinstock G."/>
            <person name="Elsik C.G."/>
            <person name="Reese J.T."/>
            <person name="Elhaik E."/>
            <person name="Landan G."/>
            <person name="Graur D."/>
            <person name="Arensburger P."/>
            <person name="Atkinson P."/>
            <person name="Beeman R.W."/>
            <person name="Beidler J."/>
            <person name="Brown S.J."/>
            <person name="Demuth J.P."/>
            <person name="Drury D.W."/>
            <person name="Du Y.Z."/>
            <person name="Fujiwara H."/>
            <person name="Lorenzen M."/>
            <person name="Maselli V."/>
            <person name="Osanai M."/>
            <person name="Park Y."/>
            <person name="Robertson H.M."/>
            <person name="Tu Z."/>
            <person name="Wang J.J."/>
            <person name="Wang S."/>
            <person name="Richards S."/>
            <person name="Song H."/>
            <person name="Zhang L."/>
            <person name="Sodergren E."/>
            <person name="Werner D."/>
            <person name="Stanke M."/>
            <person name="Morgenstern B."/>
            <person name="Solovyev V."/>
            <person name="Kosarev P."/>
            <person name="Brown G."/>
            <person name="Chen H.C."/>
            <person name="Ermolaeva O."/>
            <person name="Hlavina W."/>
            <person name="Kapustin Y."/>
            <person name="Kiryutin B."/>
            <person name="Kitts P."/>
            <person name="Maglott D."/>
            <person name="Pruitt K."/>
            <person name="Sapojnikov V."/>
            <person name="Souvorov A."/>
            <person name="Mackey A.J."/>
            <person name="Waterhouse R.M."/>
            <person name="Wyder S."/>
            <person name="Zdobnov E.M."/>
            <person name="Zdobnov E.M."/>
            <person name="Wyder S."/>
            <person name="Kriventseva E.V."/>
            <person name="Kadowaki T."/>
            <person name="Bork P."/>
            <person name="Aranda M."/>
            <person name="Bao R."/>
            <person name="Beermann A."/>
            <person name="Berns N."/>
            <person name="Bolognesi R."/>
            <person name="Bonneton F."/>
            <person name="Bopp D."/>
            <person name="Brown S.J."/>
            <person name="Bucher G."/>
            <person name="Butts T."/>
            <person name="Chaumot A."/>
            <person name="Denell R.E."/>
            <person name="Ferrier D.E."/>
            <person name="Friedrich M."/>
            <person name="Gordon C.M."/>
            <person name="Jindra M."/>
            <person name="Klingler M."/>
            <person name="Lan Q."/>
            <person name="Lattorff H.M."/>
            <person name="Laudet V."/>
            <person name="von Levetsow C."/>
            <person name="Liu Z."/>
            <person name="Lutz R."/>
            <person name="Lynch J.A."/>
            <person name="da Fonseca R.N."/>
            <person name="Posnien N."/>
            <person name="Reuter R."/>
            <person name="Roth S."/>
            <person name="Savard J."/>
            <person name="Schinko J.B."/>
            <person name="Schmitt C."/>
            <person name="Schoppmeier M."/>
            <person name="Schroder R."/>
            <person name="Shippy T.D."/>
            <person name="Simonnet F."/>
            <person name="Marques-Souza H."/>
            <person name="Tautz D."/>
            <person name="Tomoyasu Y."/>
            <person name="Trauner J."/>
            <person name="Van der Zee M."/>
            <person name="Vervoort M."/>
            <person name="Wittkopp N."/>
            <person name="Wimmer E.A."/>
            <person name="Yang X."/>
            <person name="Jones A.K."/>
            <person name="Sattelle D.B."/>
            <person name="Ebert P.R."/>
            <person name="Nelson D."/>
            <person name="Scott J.G."/>
            <person name="Beeman R.W."/>
            <person name="Muthukrishnan S."/>
            <person name="Kramer K.J."/>
            <person name="Arakane Y."/>
            <person name="Beeman R.W."/>
            <person name="Zhu Q."/>
            <person name="Hogenkamp D."/>
            <person name="Dixit R."/>
            <person name="Oppert B."/>
            <person name="Jiang H."/>
            <person name="Zou Z."/>
            <person name="Marshall J."/>
            <person name="Elpidina E."/>
            <person name="Vinokurov K."/>
            <person name="Oppert C."/>
            <person name="Zou Z."/>
            <person name="Evans J."/>
            <person name="Lu Z."/>
            <person name="Zhao P."/>
            <person name="Sumathipala N."/>
            <person name="Altincicek B."/>
            <person name="Vilcinskas A."/>
            <person name="Williams M."/>
            <person name="Hultmark D."/>
            <person name="Hetru C."/>
            <person name="Jiang H."/>
            <person name="Grimmelikhuijzen C.J."/>
            <person name="Hauser F."/>
            <person name="Cazzamali G."/>
            <person name="Williamson M."/>
            <person name="Park Y."/>
            <person name="Li B."/>
            <person name="Tanaka Y."/>
            <person name="Predel R."/>
            <person name="Neupert S."/>
            <person name="Schachtner J."/>
            <person name="Verleyen P."/>
            <person name="Raible F."/>
            <person name="Bork P."/>
            <person name="Friedrich M."/>
            <person name="Walden K.K."/>
            <person name="Robertson H.M."/>
            <person name="Angeli S."/>
            <person name="Foret S."/>
            <person name="Bucher G."/>
            <person name="Schuetz S."/>
            <person name="Maleszka R."/>
            <person name="Wimmer E.A."/>
            <person name="Beeman R.W."/>
            <person name="Lorenzen M."/>
            <person name="Tomoyasu Y."/>
            <person name="Miller S.C."/>
            <person name="Grossmann D."/>
            <person name="Bucher G."/>
        </authorList>
    </citation>
    <scope>NUCLEOTIDE SEQUENCE [LARGE SCALE GENOMIC DNA]</scope>
    <source>
        <strain evidence="3 4">Georgia GA2</strain>
    </source>
</reference>
<keyword evidence="4" id="KW-1185">Reference proteome</keyword>
<dbReference type="Gene3D" id="1.20.1070.10">
    <property type="entry name" value="Rhodopsin 7-helix transmembrane proteins"/>
    <property type="match status" value="1"/>
</dbReference>
<feature type="transmembrane region" description="Helical" evidence="2">
    <location>
        <begin position="154"/>
        <end position="174"/>
    </location>
</feature>
<feature type="compositionally biased region" description="Polar residues" evidence="1">
    <location>
        <begin position="313"/>
        <end position="322"/>
    </location>
</feature>
<evidence type="ECO:0000256" key="2">
    <source>
        <dbReference type="SAM" id="Phobius"/>
    </source>
</evidence>
<name>D6X100_TRICA</name>
<dbReference type="InParanoid" id="D6X100"/>
<dbReference type="OrthoDB" id="6784480at2759"/>
<organism evidence="3 4">
    <name type="scientific">Tribolium castaneum</name>
    <name type="common">Red flour beetle</name>
    <dbReference type="NCBI Taxonomy" id="7070"/>
    <lineage>
        <taxon>Eukaryota</taxon>
        <taxon>Metazoa</taxon>
        <taxon>Ecdysozoa</taxon>
        <taxon>Arthropoda</taxon>
        <taxon>Hexapoda</taxon>
        <taxon>Insecta</taxon>
        <taxon>Pterygota</taxon>
        <taxon>Neoptera</taxon>
        <taxon>Endopterygota</taxon>
        <taxon>Coleoptera</taxon>
        <taxon>Polyphaga</taxon>
        <taxon>Cucujiformia</taxon>
        <taxon>Tenebrionidae</taxon>
        <taxon>Tenebrionidae incertae sedis</taxon>
        <taxon>Tribolium</taxon>
    </lineage>
</organism>
<dbReference type="SUPFAM" id="SSF81321">
    <property type="entry name" value="Family A G protein-coupled receptor-like"/>
    <property type="match status" value="1"/>
</dbReference>
<proteinExistence type="predicted"/>
<dbReference type="HOGENOM" id="CLU_864164_0_0_1"/>
<evidence type="ECO:0000256" key="1">
    <source>
        <dbReference type="SAM" id="MobiDB-lite"/>
    </source>
</evidence>
<feature type="transmembrane region" description="Helical" evidence="2">
    <location>
        <begin position="226"/>
        <end position="246"/>
    </location>
</feature>
<keyword evidence="2" id="KW-1133">Transmembrane helix</keyword>
<evidence type="ECO:0000313" key="4">
    <source>
        <dbReference type="Proteomes" id="UP000007266"/>
    </source>
</evidence>
<feature type="region of interest" description="Disordered" evidence="1">
    <location>
        <begin position="301"/>
        <end position="322"/>
    </location>
</feature>
<feature type="compositionally biased region" description="Acidic residues" evidence="1">
    <location>
        <begin position="301"/>
        <end position="310"/>
    </location>
</feature>
<feature type="transmembrane region" description="Helical" evidence="2">
    <location>
        <begin position="252"/>
        <end position="276"/>
    </location>
</feature>
<dbReference type="AlphaFoldDB" id="D6X100"/>
<dbReference type="PhylomeDB" id="D6X100"/>
<keyword evidence="2" id="KW-0472">Membrane</keyword>
<evidence type="ECO:0000313" key="3">
    <source>
        <dbReference type="EMBL" id="EFA10584.1"/>
    </source>
</evidence>
<dbReference type="GO" id="GO:0005886">
    <property type="term" value="C:plasma membrane"/>
    <property type="evidence" value="ECO:0000318"/>
    <property type="project" value="GO_Central"/>
</dbReference>
<accession>D6X100</accession>
<feature type="transmembrane region" description="Helical" evidence="2">
    <location>
        <begin position="43"/>
        <end position="64"/>
    </location>
</feature>
<keyword evidence="2" id="KW-0812">Transmembrane</keyword>
<reference evidence="3 4" key="2">
    <citation type="journal article" date="2010" name="Nucleic Acids Res.">
        <title>BeetleBase in 2010: revisions to provide comprehensive genomic information for Tribolium castaneum.</title>
        <authorList>
            <person name="Kim H.S."/>
            <person name="Murphy T."/>
            <person name="Xia J."/>
            <person name="Caragea D."/>
            <person name="Park Y."/>
            <person name="Beeman R.W."/>
            <person name="Lorenzen M.D."/>
            <person name="Butcher S."/>
            <person name="Manak J.R."/>
            <person name="Brown S.J."/>
        </authorList>
    </citation>
    <scope>GENOME REANNOTATION</scope>
    <source>
        <strain evidence="3 4">Georgia GA2</strain>
    </source>
</reference>
<gene>
    <name evidence="3" type="primary">AUGUSTUS-3.0.2_12840</name>
    <name evidence="3" type="ORF">TcasGA2_TC012840</name>
</gene>
<feature type="transmembrane region" description="Helical" evidence="2">
    <location>
        <begin position="76"/>
        <end position="101"/>
    </location>
</feature>
<feature type="transmembrane region" description="Helical" evidence="2">
    <location>
        <begin position="113"/>
        <end position="138"/>
    </location>
</feature>
<dbReference type="EMBL" id="KQ971372">
    <property type="protein sequence ID" value="EFA10584.1"/>
    <property type="molecule type" value="Genomic_DNA"/>
</dbReference>
<sequence length="322" mass="36964">MSVLVNETYTEDEIFGDLATHEESSLPSTGSILQMLWNIIAEGTKLVICVLSAVSASFLIYIILKFEKVRKKCNIFLLHYAISSLIDVMLVPLVMLMSQFAFSSTVGWEFFCFIYSINSSTNILVFVFGSMIGFYWFIQNFKNSWIKNQKKFELFATIFIYIVCSIKLAIVGGECFVEESLHTSEILRGIFLILLLIITGINIVVKRKSLTDTQIKSKYELAVSSYIIYSFLPLFVIGFSFYFTWSHDTIDFIFYFYTLAEVLAFSGTPIITYILYQKSKHFRVAFNSIFKRSVKHYDEEELNEESEEEQPAAGSNNNSGFI</sequence>
<protein>
    <recommendedName>
        <fullName evidence="5">G-protein coupled receptors family 1 profile domain-containing protein</fullName>
    </recommendedName>
</protein>
<dbReference type="GO" id="GO:0043005">
    <property type="term" value="C:neuron projection"/>
    <property type="evidence" value="ECO:0000318"/>
    <property type="project" value="GO_Central"/>
</dbReference>
<evidence type="ECO:0008006" key="5">
    <source>
        <dbReference type="Google" id="ProtNLM"/>
    </source>
</evidence>
<feature type="transmembrane region" description="Helical" evidence="2">
    <location>
        <begin position="186"/>
        <end position="205"/>
    </location>
</feature>
<dbReference type="GO" id="GO:0004930">
    <property type="term" value="F:G protein-coupled receptor activity"/>
    <property type="evidence" value="ECO:0000318"/>
    <property type="project" value="GO_Central"/>
</dbReference>
<dbReference type="Proteomes" id="UP000007266">
    <property type="component" value="Linkage group 9"/>
</dbReference>